<comment type="caution">
    <text evidence="3">The sequence shown here is derived from an EMBL/GenBank/DDBJ whole genome shotgun (WGS) entry which is preliminary data.</text>
</comment>
<evidence type="ECO:0000259" key="1">
    <source>
        <dbReference type="Pfam" id="PF12708"/>
    </source>
</evidence>
<organism evidence="3 4">
    <name type="scientific">Paenibacillus ginsengarvi</name>
    <dbReference type="NCBI Taxonomy" id="400777"/>
    <lineage>
        <taxon>Bacteria</taxon>
        <taxon>Bacillati</taxon>
        <taxon>Bacillota</taxon>
        <taxon>Bacilli</taxon>
        <taxon>Bacillales</taxon>
        <taxon>Paenibacillaceae</taxon>
        <taxon>Paenibacillus</taxon>
    </lineage>
</organism>
<dbReference type="InterPro" id="IPR039448">
    <property type="entry name" value="Beta_helix"/>
</dbReference>
<dbReference type="Pfam" id="PF12708">
    <property type="entry name" value="Pect-lyase_RHGA_epim"/>
    <property type="match status" value="1"/>
</dbReference>
<proteinExistence type="predicted"/>
<dbReference type="InterPro" id="IPR006626">
    <property type="entry name" value="PbH1"/>
</dbReference>
<dbReference type="InterPro" id="IPR024535">
    <property type="entry name" value="RHGA/B-epi-like_pectate_lyase"/>
</dbReference>
<accession>A0A3B0CTH4</accession>
<dbReference type="Proteomes" id="UP000282311">
    <property type="component" value="Unassembled WGS sequence"/>
</dbReference>
<protein>
    <recommendedName>
        <fullName evidence="5">Pectate lyase superfamily protein domain-containing protein</fullName>
    </recommendedName>
</protein>
<dbReference type="EMBL" id="RBAH01000001">
    <property type="protein sequence ID" value="RKN86734.1"/>
    <property type="molecule type" value="Genomic_DNA"/>
</dbReference>
<dbReference type="InterPro" id="IPR012334">
    <property type="entry name" value="Pectin_lyas_fold"/>
</dbReference>
<dbReference type="InterPro" id="IPR011050">
    <property type="entry name" value="Pectin_lyase_fold/virulence"/>
</dbReference>
<dbReference type="SUPFAM" id="SSF51126">
    <property type="entry name" value="Pectin lyase-like"/>
    <property type="match status" value="2"/>
</dbReference>
<evidence type="ECO:0000313" key="3">
    <source>
        <dbReference type="EMBL" id="RKN86734.1"/>
    </source>
</evidence>
<gene>
    <name evidence="3" type="ORF">D7M11_01900</name>
</gene>
<dbReference type="AlphaFoldDB" id="A0A3B0CTH4"/>
<evidence type="ECO:0008006" key="5">
    <source>
        <dbReference type="Google" id="ProtNLM"/>
    </source>
</evidence>
<feature type="domain" description="Rhamnogalacturonase A/B/Epimerase-like pectate lyase" evidence="1">
    <location>
        <begin position="52"/>
        <end position="273"/>
    </location>
</feature>
<reference evidence="3 4" key="1">
    <citation type="journal article" date="2007" name="Int. J. Syst. Evol. Microbiol.">
        <title>Paenibacillus ginsengarvi sp. nov., isolated from soil from ginseng cultivation.</title>
        <authorList>
            <person name="Yoon M.H."/>
            <person name="Ten L.N."/>
            <person name="Im W.T."/>
        </authorList>
    </citation>
    <scope>NUCLEOTIDE SEQUENCE [LARGE SCALE GENOMIC DNA]</scope>
    <source>
        <strain evidence="3 4">KCTC 13059</strain>
    </source>
</reference>
<name>A0A3B0CTH4_9BACL</name>
<evidence type="ECO:0000313" key="4">
    <source>
        <dbReference type="Proteomes" id="UP000282311"/>
    </source>
</evidence>
<dbReference type="Pfam" id="PF13229">
    <property type="entry name" value="Beta_helix"/>
    <property type="match status" value="1"/>
</dbReference>
<dbReference type="Gene3D" id="2.160.20.10">
    <property type="entry name" value="Single-stranded right-handed beta-helix, Pectin lyase-like"/>
    <property type="match status" value="2"/>
</dbReference>
<keyword evidence="4" id="KW-1185">Reference proteome</keyword>
<feature type="domain" description="Right handed beta helix" evidence="2">
    <location>
        <begin position="432"/>
        <end position="571"/>
    </location>
</feature>
<evidence type="ECO:0000259" key="2">
    <source>
        <dbReference type="Pfam" id="PF13229"/>
    </source>
</evidence>
<sequence>MGVSNYNVKNYTEQGGERTVIGGELDFVGDGKLLQNGVPVSFGGVGGDTGSIINVRSYGAKGDGVTDDTAAIQASMNALVLGGSLFFERGQTYLISRELRPKANTIIQGNGATLKRINEIRTTTTTAIPTTTGVAYTFTVASIAGFRVGQCIMLINGTTYSKDNLEIKSITGNNITVYNSRSGESFPIGTVVQTACKLMVLTNDCVVENLKIDGNKSNQTVALWDHHQEVVTAARCIIRDCYITNVPSEAIMAQGSDTVIVGNYIDGCGGNGIHYSGATYAVCRDNQVINTNLAGGVVGHDDGAIILSNLCGDLVIDGNYMSNCKSGIGSVDYDGNSDLTITNNIIRNATVQAMDIERVAPDGAPKNLIITGNRVYSSVYFGINNRSAGLTFAIKNVVVGNNYFFDTRVRVINSDHIVFSGNVVEYTASNWAVELTGSSNIVVKGNLIQGGTYGVYLQGTDSKSITIAENNIDGQSTGGVFVNDIPLDTITISGNAITNAGTALAAYAAITAKAKLFITGNNITLSQGAFGIVTASDTVITNNKIITPSGAPSISVSAGQSNTVMQGNFFNRAIAKPGGDTNPDVNNVVITA</sequence>
<dbReference type="SMART" id="SM00710">
    <property type="entry name" value="PbH1"/>
    <property type="match status" value="11"/>
</dbReference>